<proteinExistence type="inferred from homology"/>
<keyword evidence="5" id="KW-0819">tRNA processing</keyword>
<keyword evidence="6" id="KW-0479">Metal-binding</keyword>
<keyword evidence="4" id="KW-0963">Cytoplasm</keyword>
<evidence type="ECO:0000256" key="8">
    <source>
        <dbReference type="ARBA" id="ARBA00022840"/>
    </source>
</evidence>
<keyword evidence="8" id="KW-0067">ATP-binding</keyword>
<evidence type="ECO:0000256" key="5">
    <source>
        <dbReference type="ARBA" id="ARBA00022694"/>
    </source>
</evidence>
<evidence type="ECO:0000256" key="7">
    <source>
        <dbReference type="ARBA" id="ARBA00022741"/>
    </source>
</evidence>
<evidence type="ECO:0000256" key="2">
    <source>
        <dbReference type="ARBA" id="ARBA00007599"/>
    </source>
</evidence>
<keyword evidence="13" id="KW-1185">Reference proteome</keyword>
<sequence>MQAWEGSSESAEATRRIGEALGRLARGGDVVALSGPLGAGKTTLVQGVARGLGLGAAAVVSPTFLYVREVKGGRLALYHVDAYRLVGRAGPGEAAGFLEELGLSHYLRSGGLTVIEWPEPILDALPADHLRISLDWVEDDPSGERRQVRVEAWGERHEALAARLAAELGWRPARAGAGGGQAGGRGDQAGERDGL</sequence>
<reference evidence="12 13" key="1">
    <citation type="journal article" date="2024" name="Front. Microbiol.">
        <title>Novel thermophilic genera Geochorda gen. nov. and Carboxydochorda gen. nov. from the deep terrestrial subsurface reveal the ecophysiological diversity in the class Limnochordia.</title>
        <authorList>
            <person name="Karnachuk O.V."/>
            <person name="Lukina A.P."/>
            <person name="Avakyan M.R."/>
            <person name="Kadnikov V.V."/>
            <person name="Begmatov S."/>
            <person name="Beletsky A.V."/>
            <person name="Vlasova K.G."/>
            <person name="Novikov A.A."/>
            <person name="Shcherbakova V.A."/>
            <person name="Mardanov A.V."/>
            <person name="Ravin N.V."/>
        </authorList>
    </citation>
    <scope>NUCLEOTIDE SEQUENCE [LARGE SCALE GENOMIC DNA]</scope>
    <source>
        <strain evidence="12 13">L945</strain>
    </source>
</reference>
<evidence type="ECO:0000256" key="6">
    <source>
        <dbReference type="ARBA" id="ARBA00022723"/>
    </source>
</evidence>
<feature type="region of interest" description="Disordered" evidence="11">
    <location>
        <begin position="175"/>
        <end position="195"/>
    </location>
</feature>
<evidence type="ECO:0000313" key="13">
    <source>
        <dbReference type="Proteomes" id="UP001332192"/>
    </source>
</evidence>
<keyword evidence="9" id="KW-0460">Magnesium</keyword>
<evidence type="ECO:0000313" key="12">
    <source>
        <dbReference type="EMBL" id="WRP18022.1"/>
    </source>
</evidence>
<comment type="subcellular location">
    <subcellularLocation>
        <location evidence="1">Cytoplasm</location>
    </subcellularLocation>
</comment>
<protein>
    <recommendedName>
        <fullName evidence="3">tRNA threonylcarbamoyladenosine biosynthesis protein TsaE</fullName>
    </recommendedName>
    <alternativeName>
        <fullName evidence="10">t(6)A37 threonylcarbamoyladenosine biosynthesis protein TsaE</fullName>
    </alternativeName>
</protein>
<dbReference type="InterPro" id="IPR003442">
    <property type="entry name" value="T6A_TsaE"/>
</dbReference>
<comment type="similarity">
    <text evidence="2">Belongs to the TsaE family.</text>
</comment>
<evidence type="ECO:0000256" key="9">
    <source>
        <dbReference type="ARBA" id="ARBA00022842"/>
    </source>
</evidence>
<gene>
    <name evidence="12" type="primary">tsaE</name>
    <name evidence="12" type="ORF">U7230_03160</name>
</gene>
<name>A0ABZ1C121_9FIRM</name>
<evidence type="ECO:0000256" key="4">
    <source>
        <dbReference type="ARBA" id="ARBA00022490"/>
    </source>
</evidence>
<dbReference type="Pfam" id="PF02367">
    <property type="entry name" value="TsaE"/>
    <property type="match status" value="1"/>
</dbReference>
<dbReference type="EMBL" id="CP141615">
    <property type="protein sequence ID" value="WRP18022.1"/>
    <property type="molecule type" value="Genomic_DNA"/>
</dbReference>
<dbReference type="Gene3D" id="3.40.50.300">
    <property type="entry name" value="P-loop containing nucleotide triphosphate hydrolases"/>
    <property type="match status" value="1"/>
</dbReference>
<evidence type="ECO:0000256" key="11">
    <source>
        <dbReference type="SAM" id="MobiDB-lite"/>
    </source>
</evidence>
<dbReference type="InterPro" id="IPR027417">
    <property type="entry name" value="P-loop_NTPase"/>
</dbReference>
<organism evidence="12 13">
    <name type="scientific">Carboxydichorda subterranea</name>
    <dbReference type="NCBI Taxonomy" id="3109565"/>
    <lineage>
        <taxon>Bacteria</taxon>
        <taxon>Bacillati</taxon>
        <taxon>Bacillota</taxon>
        <taxon>Limnochordia</taxon>
        <taxon>Limnochordales</taxon>
        <taxon>Geochordaceae</taxon>
        <taxon>Carboxydichorda</taxon>
    </lineage>
</organism>
<dbReference type="PANTHER" id="PTHR33540:SF2">
    <property type="entry name" value="TRNA THREONYLCARBAMOYLADENOSINE BIOSYNTHESIS PROTEIN TSAE"/>
    <property type="match status" value="1"/>
</dbReference>
<evidence type="ECO:0000256" key="1">
    <source>
        <dbReference type="ARBA" id="ARBA00004496"/>
    </source>
</evidence>
<dbReference type="SUPFAM" id="SSF52540">
    <property type="entry name" value="P-loop containing nucleoside triphosphate hydrolases"/>
    <property type="match status" value="1"/>
</dbReference>
<evidence type="ECO:0000256" key="3">
    <source>
        <dbReference type="ARBA" id="ARBA00019010"/>
    </source>
</evidence>
<evidence type="ECO:0000256" key="10">
    <source>
        <dbReference type="ARBA" id="ARBA00032441"/>
    </source>
</evidence>
<dbReference type="RefSeq" id="WP_324717293.1">
    <property type="nucleotide sequence ID" value="NZ_CP141615.1"/>
</dbReference>
<dbReference type="PANTHER" id="PTHR33540">
    <property type="entry name" value="TRNA THREONYLCARBAMOYLADENOSINE BIOSYNTHESIS PROTEIN TSAE"/>
    <property type="match status" value="1"/>
</dbReference>
<feature type="compositionally biased region" description="Gly residues" evidence="11">
    <location>
        <begin position="176"/>
        <end position="187"/>
    </location>
</feature>
<dbReference type="NCBIfam" id="TIGR00150">
    <property type="entry name" value="T6A_YjeE"/>
    <property type="match status" value="1"/>
</dbReference>
<dbReference type="Proteomes" id="UP001332192">
    <property type="component" value="Chromosome"/>
</dbReference>
<keyword evidence="7" id="KW-0547">Nucleotide-binding</keyword>
<accession>A0ABZ1C121</accession>